<sequence length="374" mass="39284">MNKRRLIVVILLLVLAGCTNENNDRGAAVNGDIVIGVGWPLASRNEGLAEGVGLAVEEINAGDGVLGRKLRIVSADDGGSVTEGLSVAARFAADPATVAVIGHRGSSVSLAAAAVYDKEGIVMLTPGSTSPKLTQSDYRYVFRMIPSDDRISARLAHYAASQGYKKVAILYTDDEYGRGLANAFEDSGKEQGIDTVDRLAEYTDLADLTRLVREWTALGCDAVFVAEVMPGAARTVSDLMLAGSNLPILGGDGLDSAELAKTAGTAAEGAIVASIFNPLDKRAEVSGFIEKYKGKYGEVPGKWAGQGYDAVMLLADAIRSAGTTRPTDIANVLHGTSGWIGVTGSHSFDESGDVTDKPIVLKEVVDGAFRYLRD</sequence>
<dbReference type="Gene3D" id="3.40.50.2300">
    <property type="match status" value="2"/>
</dbReference>
<dbReference type="InterPro" id="IPR028081">
    <property type="entry name" value="Leu-bd"/>
</dbReference>
<keyword evidence="8" id="KW-1185">Reference proteome</keyword>
<dbReference type="PANTHER" id="PTHR30483">
    <property type="entry name" value="LEUCINE-SPECIFIC-BINDING PROTEIN"/>
    <property type="match status" value="1"/>
</dbReference>
<name>A0ABW0LX91_9BACL</name>
<evidence type="ECO:0000313" key="7">
    <source>
        <dbReference type="EMBL" id="MFC5469186.1"/>
    </source>
</evidence>
<reference evidence="8" key="1">
    <citation type="journal article" date="2019" name="Int. J. Syst. Evol. Microbiol.">
        <title>The Global Catalogue of Microorganisms (GCM) 10K type strain sequencing project: providing services to taxonomists for standard genome sequencing and annotation.</title>
        <authorList>
            <consortium name="The Broad Institute Genomics Platform"/>
            <consortium name="The Broad Institute Genome Sequencing Center for Infectious Disease"/>
            <person name="Wu L."/>
            <person name="Ma J."/>
        </authorList>
    </citation>
    <scope>NUCLEOTIDE SEQUENCE [LARGE SCALE GENOMIC DNA]</scope>
    <source>
        <strain evidence="8">CCUG 57113</strain>
    </source>
</reference>
<evidence type="ECO:0000256" key="1">
    <source>
        <dbReference type="ARBA" id="ARBA00010062"/>
    </source>
</evidence>
<protein>
    <submittedName>
        <fullName evidence="7">ABC transporter substrate-binding protein</fullName>
    </submittedName>
</protein>
<evidence type="ECO:0000256" key="5">
    <source>
        <dbReference type="SAM" id="SignalP"/>
    </source>
</evidence>
<dbReference type="RefSeq" id="WP_209750741.1">
    <property type="nucleotide sequence ID" value="NZ_JBHSMH010000026.1"/>
</dbReference>
<dbReference type="PRINTS" id="PR00337">
    <property type="entry name" value="LEUILEVALBP"/>
</dbReference>
<dbReference type="SUPFAM" id="SSF53822">
    <property type="entry name" value="Periplasmic binding protein-like I"/>
    <property type="match status" value="1"/>
</dbReference>
<feature type="signal peptide" evidence="5">
    <location>
        <begin position="1"/>
        <end position="21"/>
    </location>
</feature>
<evidence type="ECO:0000259" key="6">
    <source>
        <dbReference type="Pfam" id="PF13458"/>
    </source>
</evidence>
<keyword evidence="3 5" id="KW-0732">Signal</keyword>
<keyword evidence="4" id="KW-0029">Amino-acid transport</keyword>
<dbReference type="Proteomes" id="UP001596105">
    <property type="component" value="Unassembled WGS sequence"/>
</dbReference>
<evidence type="ECO:0000256" key="2">
    <source>
        <dbReference type="ARBA" id="ARBA00022448"/>
    </source>
</evidence>
<keyword evidence="2" id="KW-0813">Transport</keyword>
<proteinExistence type="inferred from homology"/>
<gene>
    <name evidence="7" type="ORF">ACFPPD_10690</name>
</gene>
<dbReference type="PANTHER" id="PTHR30483:SF6">
    <property type="entry name" value="PERIPLASMIC BINDING PROTEIN OF ABC TRANSPORTER FOR NATURAL AMINO ACIDS"/>
    <property type="match status" value="1"/>
</dbReference>
<dbReference type="Pfam" id="PF13458">
    <property type="entry name" value="Peripla_BP_6"/>
    <property type="match status" value="1"/>
</dbReference>
<organism evidence="7 8">
    <name type="scientific">Cohnella suwonensis</name>
    <dbReference type="NCBI Taxonomy" id="696072"/>
    <lineage>
        <taxon>Bacteria</taxon>
        <taxon>Bacillati</taxon>
        <taxon>Bacillota</taxon>
        <taxon>Bacilli</taxon>
        <taxon>Bacillales</taxon>
        <taxon>Paenibacillaceae</taxon>
        <taxon>Cohnella</taxon>
    </lineage>
</organism>
<comment type="caution">
    <text evidence="7">The sequence shown here is derived from an EMBL/GenBank/DDBJ whole genome shotgun (WGS) entry which is preliminary data.</text>
</comment>
<evidence type="ECO:0000256" key="3">
    <source>
        <dbReference type="ARBA" id="ARBA00022729"/>
    </source>
</evidence>
<dbReference type="PROSITE" id="PS51257">
    <property type="entry name" value="PROKAR_LIPOPROTEIN"/>
    <property type="match status" value="1"/>
</dbReference>
<evidence type="ECO:0000256" key="4">
    <source>
        <dbReference type="ARBA" id="ARBA00022970"/>
    </source>
</evidence>
<dbReference type="InterPro" id="IPR028082">
    <property type="entry name" value="Peripla_BP_I"/>
</dbReference>
<evidence type="ECO:0000313" key="8">
    <source>
        <dbReference type="Proteomes" id="UP001596105"/>
    </source>
</evidence>
<dbReference type="InterPro" id="IPR051010">
    <property type="entry name" value="BCAA_transport"/>
</dbReference>
<feature type="domain" description="Leucine-binding protein" evidence="6">
    <location>
        <begin position="41"/>
        <end position="365"/>
    </location>
</feature>
<dbReference type="InterPro" id="IPR000709">
    <property type="entry name" value="Leu_Ile_Val-bd"/>
</dbReference>
<comment type="similarity">
    <text evidence="1">Belongs to the leucine-binding protein family.</text>
</comment>
<accession>A0ABW0LX91</accession>
<feature type="chain" id="PRO_5045102852" evidence="5">
    <location>
        <begin position="22"/>
        <end position="374"/>
    </location>
</feature>
<dbReference type="EMBL" id="JBHSMH010000026">
    <property type="protein sequence ID" value="MFC5469186.1"/>
    <property type="molecule type" value="Genomic_DNA"/>
</dbReference>
<dbReference type="CDD" id="cd06344">
    <property type="entry name" value="PBP1_ABC_HAAT-like"/>
    <property type="match status" value="1"/>
</dbReference>